<evidence type="ECO:0000313" key="3">
    <source>
        <dbReference type="Proteomes" id="UP000267027"/>
    </source>
</evidence>
<sequence length="1103" mass="118057">MFLTLRKKAIAHVLRLIAFPSVGNLHITSTVVEAKARTKVTGIVESDIVSIGLNADDSFLGVLVNNQQGCFVLVYDVLTLSVDIPGEAFALLTIRIGSSVTQGLAFEWNPATSDMFAASDNGQTLSICKIDTVNPSKYSIVGEKKLNANIYEVSWSPKGKQLVISDALGRIYQMKPDLEDKPPSWTPLNLPLQSSFGVTRKLLVDWNLVLIVTPGTSELLSLSKHTAVWSTTSLVSLPEPTMVNFITGIAVNLSNTEVCTIGDFSTRRLPTVMLLRSDGSLQSFWVAPPSKDYPDCYVSSTSVDVSMIRRGIRLSAAVPCNSNTKVPTSFNTEKTIVTAVGVSTSVKSESSSEPSSTQLSSSVPFGFGGVDSNSIRNRRNSITTKSQLNLGNLGMETIPSTQKPSFYGAYGESKGSVGSVIPSAAQNLASEHAVASKPSIGAGFHITGITHGLSEFAPSREKFLSENVDPNKHAEAGQSTTKSLIEESVKRFLKSWDSYHRNSHSFCINLHKAGNHIDKAVGSLSHVDNVEAIDEIRRMIIELEDEMNDLLYSLKGKKNVINVDAVSRKQCMNAGLIAGYPLNSQRTQYESVVQKYEDFMVKLHKAKKIIMETKKISMRNQPRRLTDFDPKFEGRLHEGLKNLARFSNVVRSRIAELERTASYFTSSTETNSTADSRVSKGPVSHTSTVEIPGPVFIYNSWKPVHPQQSASKMELRTRLLATLKEKKDDKNTIKKVERLRFGCAPSDDTLSSSFINPSSIEATLTQKIIPPIKSKPVITVQNASTQADVPSASPPVVSMPPADVGTTNYEVKDVKPPVEFGSAGFSHFPSVERKQEKPLFSFGSVADETPTKSVLNSECPTKPFCLTPEGPSNSEESLVSQVEKTSDETSITAAPEDKKINVAKPAQESSTGVVTFSFKSKSATESNQSVLSSQSFKFTPKNDTALDTSASVVTSVDADEGMDDDGGAAVPSQKNDSIFGGGFMSGIGSTTNTNAGTNVFGMKTGSLLNNTSSHGGTSSIFSGGMHKAMNTSGAQPSTFASAAQKAVQLDALSQSTTSSSVFGSTPKFGGPPVFGGKPVFGSTAPKPSSAFGGGSGVGGAFSA</sequence>
<accession>A0A158PKF6</accession>
<dbReference type="STRING" id="334426.A0A158PKF6"/>
<protein>
    <submittedName>
        <fullName evidence="4">ANAPC4_WD40 domain-containing protein</fullName>
    </submittedName>
</protein>
<evidence type="ECO:0000313" key="2">
    <source>
        <dbReference type="EMBL" id="VDM61586.1"/>
    </source>
</evidence>
<organism evidence="4">
    <name type="scientific">Angiostrongylus costaricensis</name>
    <name type="common">Nematode worm</name>
    <dbReference type="NCBI Taxonomy" id="334426"/>
    <lineage>
        <taxon>Eukaryota</taxon>
        <taxon>Metazoa</taxon>
        <taxon>Ecdysozoa</taxon>
        <taxon>Nematoda</taxon>
        <taxon>Chromadorea</taxon>
        <taxon>Rhabditida</taxon>
        <taxon>Rhabditina</taxon>
        <taxon>Rhabditomorpha</taxon>
        <taxon>Strongyloidea</taxon>
        <taxon>Metastrongylidae</taxon>
        <taxon>Angiostrongylus</taxon>
    </lineage>
</organism>
<feature type="compositionally biased region" description="Polar residues" evidence="1">
    <location>
        <begin position="665"/>
        <end position="676"/>
    </location>
</feature>
<keyword evidence="3" id="KW-1185">Reference proteome</keyword>
<dbReference type="Gene3D" id="2.130.10.10">
    <property type="entry name" value="YVTN repeat-like/Quinoprotein amine dehydrogenase"/>
    <property type="match status" value="1"/>
</dbReference>
<gene>
    <name evidence="2" type="ORF">ACOC_LOCUS10001</name>
</gene>
<dbReference type="OMA" id="ICKGMVS"/>
<reference evidence="2 3" key="2">
    <citation type="submission" date="2018-11" db="EMBL/GenBank/DDBJ databases">
        <authorList>
            <consortium name="Pathogen Informatics"/>
        </authorList>
    </citation>
    <scope>NUCLEOTIDE SEQUENCE [LARGE SCALE GENOMIC DNA]</scope>
    <source>
        <strain evidence="2 3">Costa Rica</strain>
    </source>
</reference>
<dbReference type="SUPFAM" id="SSF117289">
    <property type="entry name" value="Nucleoporin domain"/>
    <property type="match status" value="1"/>
</dbReference>
<dbReference type="WBParaSite" id="ACOC_0001000001-mRNA-1">
    <property type="protein sequence ID" value="ACOC_0001000001-mRNA-1"/>
    <property type="gene ID" value="ACOC_0001000001"/>
</dbReference>
<dbReference type="InterPro" id="IPR015943">
    <property type="entry name" value="WD40/YVTN_repeat-like_dom_sf"/>
</dbReference>
<dbReference type="AlphaFoldDB" id="A0A158PKF6"/>
<dbReference type="OrthoDB" id="248320at2759"/>
<reference evidence="4" key="1">
    <citation type="submission" date="2016-04" db="UniProtKB">
        <authorList>
            <consortium name="WormBaseParasite"/>
        </authorList>
    </citation>
    <scope>IDENTIFICATION</scope>
</reference>
<feature type="region of interest" description="Disordered" evidence="1">
    <location>
        <begin position="665"/>
        <end position="685"/>
    </location>
</feature>
<dbReference type="Proteomes" id="UP000267027">
    <property type="component" value="Unassembled WGS sequence"/>
</dbReference>
<evidence type="ECO:0000313" key="4">
    <source>
        <dbReference type="WBParaSite" id="ACOC_0001000001-mRNA-1"/>
    </source>
</evidence>
<dbReference type="EMBL" id="UYYA01004391">
    <property type="protein sequence ID" value="VDM61586.1"/>
    <property type="molecule type" value="Genomic_DNA"/>
</dbReference>
<proteinExistence type="predicted"/>
<name>A0A158PKF6_ANGCS</name>
<evidence type="ECO:0000256" key="1">
    <source>
        <dbReference type="SAM" id="MobiDB-lite"/>
    </source>
</evidence>